<dbReference type="InterPro" id="IPR038740">
    <property type="entry name" value="BioF2-like_GNAT_dom"/>
</dbReference>
<dbReference type="Gene3D" id="3.40.630.30">
    <property type="match status" value="1"/>
</dbReference>
<dbReference type="GO" id="GO:0016746">
    <property type="term" value="F:acyltransferase activity"/>
    <property type="evidence" value="ECO:0007669"/>
    <property type="project" value="UniProtKB-KW"/>
</dbReference>
<keyword evidence="3" id="KW-1185">Reference proteome</keyword>
<keyword evidence="2" id="KW-0012">Acyltransferase</keyword>
<evidence type="ECO:0000259" key="1">
    <source>
        <dbReference type="Pfam" id="PF13480"/>
    </source>
</evidence>
<accession>A0ABW7MRK2</accession>
<gene>
    <name evidence="2" type="ORF">V8G56_10820</name>
</gene>
<dbReference type="EMBL" id="JBAWKC010000003">
    <property type="protein sequence ID" value="MFH6769230.1"/>
    <property type="molecule type" value="Genomic_DNA"/>
</dbReference>
<dbReference type="InterPro" id="IPR016181">
    <property type="entry name" value="Acyl_CoA_acyltransferase"/>
</dbReference>
<name>A0ABW7MRK2_9FLAO</name>
<evidence type="ECO:0000313" key="2">
    <source>
        <dbReference type="EMBL" id="MFH6769230.1"/>
    </source>
</evidence>
<keyword evidence="2" id="KW-0808">Transferase</keyword>
<dbReference type="EC" id="2.3.1.-" evidence="2"/>
<dbReference type="Proteomes" id="UP001610104">
    <property type="component" value="Unassembled WGS sequence"/>
</dbReference>
<reference evidence="2 3" key="1">
    <citation type="submission" date="2024-02" db="EMBL/GenBank/DDBJ databases">
        <title>A Gaetbulibacter species isolated from tidal flats and genomic insights of their niches.</title>
        <authorList>
            <person name="Ye Y."/>
        </authorList>
    </citation>
    <scope>NUCLEOTIDE SEQUENCE [LARGE SCALE GENOMIC DNA]</scope>
    <source>
        <strain evidence="2 3">KEM-8</strain>
    </source>
</reference>
<protein>
    <submittedName>
        <fullName evidence="2">GNAT family N-acetyltransferase</fullName>
        <ecNumber evidence="2">2.3.1.-</ecNumber>
    </submittedName>
</protein>
<sequence length="380" mass="45885">MNKKNNDFFFEHYEKNAVPSIFKEIFYIQEKNNFVNHNYNLEENLSVLNSVMFVPSYTIPKVDETIFNTKKVKHFFKGYAIELEDFNSVDDYLKFRFRKNSKSILKKVKRLEHCFHISYHFYFGKISKKDYNFFMSQLKEMIAKRFQQRGDVSQNLLNWEHYHKIFFNLINDKKASLFVIKNNDEPICISISNHFNGKMFSSVSSYNIDYGKFSLGNTEIYKKLEWCLKNNHNTYEMGMGDLSYKQEWSSNIYNFEHQIVYPKKSYFISLMAHLEFIKIYLKEAVYKLAYVRYKNFKSRFKKVNCFDEDYKIIENTTEDFKNVSKIDYNARENQYLRKAIFDFLYSNIEQEKDITVNQISKLEKTFIINGKFNSQTIQFN</sequence>
<proteinExistence type="predicted"/>
<feature type="domain" description="BioF2-like acetyltransferase" evidence="1">
    <location>
        <begin position="99"/>
        <end position="246"/>
    </location>
</feature>
<dbReference type="SUPFAM" id="SSF55729">
    <property type="entry name" value="Acyl-CoA N-acyltransferases (Nat)"/>
    <property type="match status" value="1"/>
</dbReference>
<dbReference type="Pfam" id="PF13480">
    <property type="entry name" value="Acetyltransf_6"/>
    <property type="match status" value="1"/>
</dbReference>
<comment type="caution">
    <text evidence="2">The sequence shown here is derived from an EMBL/GenBank/DDBJ whole genome shotgun (WGS) entry which is preliminary data.</text>
</comment>
<evidence type="ECO:0000313" key="3">
    <source>
        <dbReference type="Proteomes" id="UP001610104"/>
    </source>
</evidence>
<dbReference type="RefSeq" id="WP_395438470.1">
    <property type="nucleotide sequence ID" value="NZ_JBAWKC010000003.1"/>
</dbReference>
<organism evidence="2 3">
    <name type="scientific">Gaetbulibacter aquiaggeris</name>
    <dbReference type="NCBI Taxonomy" id="1735373"/>
    <lineage>
        <taxon>Bacteria</taxon>
        <taxon>Pseudomonadati</taxon>
        <taxon>Bacteroidota</taxon>
        <taxon>Flavobacteriia</taxon>
        <taxon>Flavobacteriales</taxon>
        <taxon>Flavobacteriaceae</taxon>
        <taxon>Gaetbulibacter</taxon>
    </lineage>
</organism>